<dbReference type="SUPFAM" id="SSF55315">
    <property type="entry name" value="L30e-like"/>
    <property type="match status" value="1"/>
</dbReference>
<dbReference type="EMBL" id="BDIP01009213">
    <property type="protein sequence ID" value="GIQ92218.1"/>
    <property type="molecule type" value="Genomic_DNA"/>
</dbReference>
<accession>A0A9K3GR95</accession>
<gene>
    <name evidence="1" type="ORF">KIPB_015863</name>
</gene>
<feature type="non-terminal residue" evidence="1">
    <location>
        <position position="1"/>
    </location>
</feature>
<evidence type="ECO:0000313" key="1">
    <source>
        <dbReference type="EMBL" id="GIQ92218.1"/>
    </source>
</evidence>
<protein>
    <submittedName>
        <fullName evidence="1">Uncharacterized protein</fullName>
    </submittedName>
</protein>
<comment type="caution">
    <text evidence="1">The sequence shown here is derived from an EMBL/GenBank/DDBJ whole genome shotgun (WGS) entry which is preliminary data.</text>
</comment>
<reference evidence="1 2" key="1">
    <citation type="journal article" date="2018" name="PLoS ONE">
        <title>The draft genome of Kipferlia bialata reveals reductive genome evolution in fornicate parasites.</title>
        <authorList>
            <person name="Tanifuji G."/>
            <person name="Takabayashi S."/>
            <person name="Kume K."/>
            <person name="Takagi M."/>
            <person name="Nakayama T."/>
            <person name="Kamikawa R."/>
            <person name="Inagaki Y."/>
            <person name="Hashimoto T."/>
        </authorList>
    </citation>
    <scope>NUCLEOTIDE SEQUENCE [LARGE SCALE GENOMIC DNA]</scope>
    <source>
        <strain evidence="1">NY0173</strain>
    </source>
</reference>
<name>A0A9K3GR95_9EUKA</name>
<proteinExistence type="predicted"/>
<dbReference type="Proteomes" id="UP000265618">
    <property type="component" value="Unassembled WGS sequence"/>
</dbReference>
<sequence>GLEDLMKEPEVAKRIQDTRYSRETQALSKFYELLNHSPDNVTYGLSCIKQVRMYTKFHK</sequence>
<dbReference type="AlphaFoldDB" id="A0A9K3GR95"/>
<dbReference type="OrthoDB" id="10249111at2759"/>
<dbReference type="InterPro" id="IPR029064">
    <property type="entry name" value="Ribosomal_eL30-like_sf"/>
</dbReference>
<organism evidence="1 2">
    <name type="scientific">Kipferlia bialata</name>
    <dbReference type="NCBI Taxonomy" id="797122"/>
    <lineage>
        <taxon>Eukaryota</taxon>
        <taxon>Metamonada</taxon>
        <taxon>Carpediemonas-like organisms</taxon>
        <taxon>Kipferlia</taxon>
    </lineage>
</organism>
<keyword evidence="2" id="KW-1185">Reference proteome</keyword>
<evidence type="ECO:0000313" key="2">
    <source>
        <dbReference type="Proteomes" id="UP000265618"/>
    </source>
</evidence>